<dbReference type="GO" id="GO:0003700">
    <property type="term" value="F:DNA-binding transcription factor activity"/>
    <property type="evidence" value="ECO:0007669"/>
    <property type="project" value="TreeGrafter"/>
</dbReference>
<name>A0A4R6NC95_9BURK</name>
<dbReference type="EMBL" id="SNXE01000001">
    <property type="protein sequence ID" value="TDP13160.1"/>
    <property type="molecule type" value="Genomic_DNA"/>
</dbReference>
<dbReference type="InterPro" id="IPR036271">
    <property type="entry name" value="Tet_transcr_reg_TetR-rel_C_sf"/>
</dbReference>
<dbReference type="PROSITE" id="PS50977">
    <property type="entry name" value="HTH_TETR_2"/>
    <property type="match status" value="1"/>
</dbReference>
<sequence>MRISKSQQDKNQRQLLAAAVELIVSQGYERTTMKQIARAAGLGDATIYKYFPSKEKLVLGYYELAVREALAQTLKTKGLADYGLQERLQRLVDAVLECLLPDREFVAITRGLARDNPLLLLGDALPGKAALKAQFEAWLAEAEAAGQIAACGFKGLLAGLMADYVFAIVVYWLQDESAEFSDTTQLTDLSLGLLVLMLESGLINKLGELGGFLLRNQLARLLQGGGALELLSLARRGLGAAREARP</sequence>
<dbReference type="Pfam" id="PF17931">
    <property type="entry name" value="TetR_C_23"/>
    <property type="match status" value="1"/>
</dbReference>
<accession>A0A4R6NC95</accession>
<dbReference type="Proteomes" id="UP000295357">
    <property type="component" value="Unassembled WGS sequence"/>
</dbReference>
<dbReference type="InterPro" id="IPR050109">
    <property type="entry name" value="HTH-type_TetR-like_transc_reg"/>
</dbReference>
<dbReference type="GO" id="GO:0000976">
    <property type="term" value="F:transcription cis-regulatory region binding"/>
    <property type="evidence" value="ECO:0007669"/>
    <property type="project" value="TreeGrafter"/>
</dbReference>
<evidence type="ECO:0000256" key="4">
    <source>
        <dbReference type="ARBA" id="ARBA00023163"/>
    </source>
</evidence>
<evidence type="ECO:0000259" key="6">
    <source>
        <dbReference type="PROSITE" id="PS50977"/>
    </source>
</evidence>
<dbReference type="OrthoDB" id="8595767at2"/>
<dbReference type="PRINTS" id="PR00455">
    <property type="entry name" value="HTHTETR"/>
</dbReference>
<evidence type="ECO:0000313" key="7">
    <source>
        <dbReference type="EMBL" id="TDP13160.1"/>
    </source>
</evidence>
<dbReference type="InterPro" id="IPR001647">
    <property type="entry name" value="HTH_TetR"/>
</dbReference>
<dbReference type="InterPro" id="IPR023772">
    <property type="entry name" value="DNA-bd_HTH_TetR-type_CS"/>
</dbReference>
<dbReference type="AlphaFoldDB" id="A0A4R6NC95"/>
<dbReference type="RefSeq" id="WP_133602066.1">
    <property type="nucleotide sequence ID" value="NZ_JAUFPJ010000001.1"/>
</dbReference>
<dbReference type="Gene3D" id="1.10.357.10">
    <property type="entry name" value="Tetracycline Repressor, domain 2"/>
    <property type="match status" value="1"/>
</dbReference>
<keyword evidence="1" id="KW-0678">Repressor</keyword>
<dbReference type="InterPro" id="IPR009057">
    <property type="entry name" value="Homeodomain-like_sf"/>
</dbReference>
<feature type="domain" description="HTH tetR-type" evidence="6">
    <location>
        <begin position="9"/>
        <end position="69"/>
    </location>
</feature>
<dbReference type="SUPFAM" id="SSF48498">
    <property type="entry name" value="Tetracyclin repressor-like, C-terminal domain"/>
    <property type="match status" value="1"/>
</dbReference>
<evidence type="ECO:0000256" key="2">
    <source>
        <dbReference type="ARBA" id="ARBA00023015"/>
    </source>
</evidence>
<keyword evidence="4" id="KW-0804">Transcription</keyword>
<evidence type="ECO:0000256" key="5">
    <source>
        <dbReference type="PROSITE-ProRule" id="PRU00335"/>
    </source>
</evidence>
<evidence type="ECO:0000313" key="8">
    <source>
        <dbReference type="Proteomes" id="UP000295357"/>
    </source>
</evidence>
<dbReference type="SUPFAM" id="SSF46689">
    <property type="entry name" value="Homeodomain-like"/>
    <property type="match status" value="1"/>
</dbReference>
<keyword evidence="3 5" id="KW-0238">DNA-binding</keyword>
<dbReference type="PANTHER" id="PTHR30055:SF234">
    <property type="entry name" value="HTH-TYPE TRANSCRIPTIONAL REGULATOR BETI"/>
    <property type="match status" value="1"/>
</dbReference>
<evidence type="ECO:0000256" key="3">
    <source>
        <dbReference type="ARBA" id="ARBA00023125"/>
    </source>
</evidence>
<keyword evidence="2" id="KW-0805">Transcription regulation</keyword>
<organism evidence="7 8">
    <name type="scientific">Roseateles asaccharophilus</name>
    <dbReference type="NCBI Taxonomy" id="582607"/>
    <lineage>
        <taxon>Bacteria</taxon>
        <taxon>Pseudomonadati</taxon>
        <taxon>Pseudomonadota</taxon>
        <taxon>Betaproteobacteria</taxon>
        <taxon>Burkholderiales</taxon>
        <taxon>Sphaerotilaceae</taxon>
        <taxon>Roseateles</taxon>
    </lineage>
</organism>
<feature type="DNA-binding region" description="H-T-H motif" evidence="5">
    <location>
        <begin position="32"/>
        <end position="51"/>
    </location>
</feature>
<dbReference type="Pfam" id="PF00440">
    <property type="entry name" value="TetR_N"/>
    <property type="match status" value="1"/>
</dbReference>
<reference evidence="7 8" key="1">
    <citation type="submission" date="2019-03" db="EMBL/GenBank/DDBJ databases">
        <title>Genomic Encyclopedia of Type Strains, Phase IV (KMG-IV): sequencing the most valuable type-strain genomes for metagenomic binning, comparative biology and taxonomic classification.</title>
        <authorList>
            <person name="Goeker M."/>
        </authorList>
    </citation>
    <scope>NUCLEOTIDE SEQUENCE [LARGE SCALE GENOMIC DNA]</scope>
    <source>
        <strain evidence="7 8">DSM 25082</strain>
    </source>
</reference>
<evidence type="ECO:0000256" key="1">
    <source>
        <dbReference type="ARBA" id="ARBA00022491"/>
    </source>
</evidence>
<protein>
    <submittedName>
        <fullName evidence="7">TetR family transcriptional regulator</fullName>
    </submittedName>
</protein>
<keyword evidence="8" id="KW-1185">Reference proteome</keyword>
<comment type="caution">
    <text evidence="7">The sequence shown here is derived from an EMBL/GenBank/DDBJ whole genome shotgun (WGS) entry which is preliminary data.</text>
</comment>
<dbReference type="PANTHER" id="PTHR30055">
    <property type="entry name" value="HTH-TYPE TRANSCRIPTIONAL REGULATOR RUTR"/>
    <property type="match status" value="1"/>
</dbReference>
<gene>
    <name evidence="7" type="ORF">DFR39_101634</name>
</gene>
<proteinExistence type="predicted"/>
<dbReference type="InterPro" id="IPR041673">
    <property type="entry name" value="TetR_C_23"/>
</dbReference>
<dbReference type="PROSITE" id="PS01081">
    <property type="entry name" value="HTH_TETR_1"/>
    <property type="match status" value="1"/>
</dbReference>